<evidence type="ECO:0000313" key="2">
    <source>
        <dbReference type="Proteomes" id="UP000735302"/>
    </source>
</evidence>
<sequence>MDFHCIHVYERAGHGSLSFVSIASSTVNSVTAPNPSVAWVAAPTVAGRSLVTGVTLGSNPHTYDICVVPIVPYDHKYEISLRWGFLNCGGLDPHTNDICRHEGVWAFDDLCG</sequence>
<dbReference type="Proteomes" id="UP000735302">
    <property type="component" value="Unassembled WGS sequence"/>
</dbReference>
<evidence type="ECO:0000313" key="1">
    <source>
        <dbReference type="EMBL" id="GFO50075.1"/>
    </source>
</evidence>
<dbReference type="AlphaFoldDB" id="A0AAV4E1D4"/>
<dbReference type="EMBL" id="BLXT01008578">
    <property type="protein sequence ID" value="GFO50075.1"/>
    <property type="molecule type" value="Genomic_DNA"/>
</dbReference>
<name>A0AAV4E1D4_9GAST</name>
<accession>A0AAV4E1D4</accession>
<keyword evidence="2" id="KW-1185">Reference proteome</keyword>
<reference evidence="1 2" key="1">
    <citation type="journal article" date="2021" name="Elife">
        <title>Chloroplast acquisition without the gene transfer in kleptoplastic sea slugs, Plakobranchus ocellatus.</title>
        <authorList>
            <person name="Maeda T."/>
            <person name="Takahashi S."/>
            <person name="Yoshida T."/>
            <person name="Shimamura S."/>
            <person name="Takaki Y."/>
            <person name="Nagai Y."/>
            <person name="Toyoda A."/>
            <person name="Suzuki Y."/>
            <person name="Arimoto A."/>
            <person name="Ishii H."/>
            <person name="Satoh N."/>
            <person name="Nishiyama T."/>
            <person name="Hasebe M."/>
            <person name="Maruyama T."/>
            <person name="Minagawa J."/>
            <person name="Obokata J."/>
            <person name="Shigenobu S."/>
        </authorList>
    </citation>
    <scope>NUCLEOTIDE SEQUENCE [LARGE SCALE GENOMIC DNA]</scope>
</reference>
<comment type="caution">
    <text evidence="1">The sequence shown here is derived from an EMBL/GenBank/DDBJ whole genome shotgun (WGS) entry which is preliminary data.</text>
</comment>
<organism evidence="1 2">
    <name type="scientific">Plakobranchus ocellatus</name>
    <dbReference type="NCBI Taxonomy" id="259542"/>
    <lineage>
        <taxon>Eukaryota</taxon>
        <taxon>Metazoa</taxon>
        <taxon>Spiralia</taxon>
        <taxon>Lophotrochozoa</taxon>
        <taxon>Mollusca</taxon>
        <taxon>Gastropoda</taxon>
        <taxon>Heterobranchia</taxon>
        <taxon>Euthyneura</taxon>
        <taxon>Panpulmonata</taxon>
        <taxon>Sacoglossa</taxon>
        <taxon>Placobranchoidea</taxon>
        <taxon>Plakobranchidae</taxon>
        <taxon>Plakobranchus</taxon>
    </lineage>
</organism>
<gene>
    <name evidence="1" type="ORF">PoB_007658000</name>
</gene>
<proteinExistence type="predicted"/>
<protein>
    <submittedName>
        <fullName evidence="1">Uncharacterized protein</fullName>
    </submittedName>
</protein>